<evidence type="ECO:0000256" key="1">
    <source>
        <dbReference type="SAM" id="Phobius"/>
    </source>
</evidence>
<keyword evidence="1" id="KW-0472">Membrane</keyword>
<dbReference type="OrthoDB" id="9785831at2"/>
<dbReference type="Gene3D" id="1.20.120.1760">
    <property type="match status" value="1"/>
</dbReference>
<dbReference type="Pfam" id="PF01066">
    <property type="entry name" value="CDP-OH_P_transf"/>
    <property type="match status" value="1"/>
</dbReference>
<dbReference type="EMBL" id="RYYU01000001">
    <property type="protein sequence ID" value="RUL59016.1"/>
    <property type="molecule type" value="Genomic_DNA"/>
</dbReference>
<feature type="transmembrane region" description="Helical" evidence="1">
    <location>
        <begin position="277"/>
        <end position="295"/>
    </location>
</feature>
<keyword evidence="1" id="KW-1133">Transmembrane helix</keyword>
<comment type="caution">
    <text evidence="2">The sequence shown here is derived from an EMBL/GenBank/DDBJ whole genome shotgun (WGS) entry which is preliminary data.</text>
</comment>
<dbReference type="GO" id="GO:0016020">
    <property type="term" value="C:membrane"/>
    <property type="evidence" value="ECO:0007669"/>
    <property type="project" value="InterPro"/>
</dbReference>
<name>A0A3S0P7V8_9BACT</name>
<keyword evidence="1" id="KW-0812">Transmembrane</keyword>
<dbReference type="Proteomes" id="UP000278983">
    <property type="component" value="Unassembled WGS sequence"/>
</dbReference>
<gene>
    <name evidence="2" type="ORF">EHV08_04005</name>
</gene>
<protein>
    <submittedName>
        <fullName evidence="2">CDP-alcohol phosphatidyltransferase family protein</fullName>
    </submittedName>
</protein>
<feature type="transmembrane region" description="Helical" evidence="1">
    <location>
        <begin position="50"/>
        <end position="83"/>
    </location>
</feature>
<keyword evidence="2" id="KW-0808">Transferase</keyword>
<organism evidence="2 3">
    <name type="scientific">Prevotella koreensis</name>
    <dbReference type="NCBI Taxonomy" id="2490854"/>
    <lineage>
        <taxon>Bacteria</taxon>
        <taxon>Pseudomonadati</taxon>
        <taxon>Bacteroidota</taxon>
        <taxon>Bacteroidia</taxon>
        <taxon>Bacteroidales</taxon>
        <taxon>Prevotellaceae</taxon>
        <taxon>Prevotella</taxon>
    </lineage>
</organism>
<dbReference type="InterPro" id="IPR043130">
    <property type="entry name" value="CDP-OH_PTrfase_TM_dom"/>
</dbReference>
<dbReference type="RefSeq" id="WP_126678174.1">
    <property type="nucleotide sequence ID" value="NZ_RYYU01000001.1"/>
</dbReference>
<accession>A0A3S0P7V8</accession>
<proteinExistence type="predicted"/>
<dbReference type="AlphaFoldDB" id="A0A3S0P7V8"/>
<dbReference type="InterPro" id="IPR000462">
    <property type="entry name" value="CDP-OH_P_trans"/>
</dbReference>
<keyword evidence="3" id="KW-1185">Reference proteome</keyword>
<feature type="transmembrane region" description="Helical" evidence="1">
    <location>
        <begin position="104"/>
        <end position="127"/>
    </location>
</feature>
<evidence type="ECO:0000313" key="2">
    <source>
        <dbReference type="EMBL" id="RUL59016.1"/>
    </source>
</evidence>
<dbReference type="GO" id="GO:0008654">
    <property type="term" value="P:phospholipid biosynthetic process"/>
    <property type="evidence" value="ECO:0007669"/>
    <property type="project" value="InterPro"/>
</dbReference>
<sequence>MEQSFKEMLQASFKSKDTEEWIDVYFTRPIGLVFAILWNKLGIHPNIITIFSIFLGIAAGVMFSYSDLLHNVLGVVLLMFANFCDSTDGQMARLTGKKTLVGRVLDGFSGDIWFFFIYAAICIRLFHKSIPGTDIQWHIWIWLLAVVSGIMSHSPQSSLADYYRQIHLFFIKGKAGSELDNYKQQRAIYEEQPKNKLFTRLFYYNYSNYCKSQEKRTPAFQKMIEKIVDKYGGVENMPKETKEKFINGSRPLMKYTNILTFNARAIILYATCMLDCPWIYLLVEITVFNILYIYMHKRHEVLCAEITEQL</sequence>
<evidence type="ECO:0000313" key="3">
    <source>
        <dbReference type="Proteomes" id="UP000278983"/>
    </source>
</evidence>
<feature type="transmembrane region" description="Helical" evidence="1">
    <location>
        <begin position="139"/>
        <end position="155"/>
    </location>
</feature>
<dbReference type="GO" id="GO:0016780">
    <property type="term" value="F:phosphotransferase activity, for other substituted phosphate groups"/>
    <property type="evidence" value="ECO:0007669"/>
    <property type="project" value="InterPro"/>
</dbReference>
<reference evidence="2 3" key="1">
    <citation type="submission" date="2018-12" db="EMBL/GenBank/DDBJ databases">
        <title>Genome sequencing of Prevotella sp. KCOM 3155 (= JS262).</title>
        <authorList>
            <person name="Kook J.-K."/>
            <person name="Park S.-N."/>
            <person name="Lim Y.K."/>
        </authorList>
    </citation>
    <scope>NUCLEOTIDE SEQUENCE [LARGE SCALE GENOMIC DNA]</scope>
    <source>
        <strain evidence="2 3">KCOM 3155</strain>
    </source>
</reference>